<dbReference type="InterPro" id="IPR008538">
    <property type="entry name" value="Uma2"/>
</dbReference>
<evidence type="ECO:0000313" key="2">
    <source>
        <dbReference type="EMBL" id="VDN47991.1"/>
    </source>
</evidence>
<feature type="domain" description="Putative restriction endonuclease" evidence="1">
    <location>
        <begin position="64"/>
        <end position="238"/>
    </location>
</feature>
<dbReference type="InterPro" id="IPR012296">
    <property type="entry name" value="Nuclease_put_TT1808"/>
</dbReference>
<accession>A0A3P7PXT4</accession>
<keyword evidence="3" id="KW-1185">Reference proteome</keyword>
<dbReference type="OrthoDB" id="9798254at2"/>
<dbReference type="InterPro" id="IPR011335">
    <property type="entry name" value="Restrct_endonuc-II-like"/>
</dbReference>
<dbReference type="KEGG" id="cbar:PATL70BA_2107"/>
<reference evidence="2 3" key="1">
    <citation type="submission" date="2018-09" db="EMBL/GenBank/DDBJ databases">
        <authorList>
            <person name="Postec A."/>
        </authorList>
    </citation>
    <scope>NUCLEOTIDE SEQUENCE [LARGE SCALE GENOMIC DNA]</scope>
    <source>
        <strain evidence="2">70B-A</strain>
    </source>
</reference>
<evidence type="ECO:0000313" key="3">
    <source>
        <dbReference type="Proteomes" id="UP000279029"/>
    </source>
</evidence>
<gene>
    <name evidence="2" type="ORF">PATL70BA_2107</name>
</gene>
<dbReference type="RefSeq" id="WP_125137208.1">
    <property type="nucleotide sequence ID" value="NZ_LR130778.1"/>
</dbReference>
<dbReference type="AlphaFoldDB" id="A0A3P7PXT4"/>
<dbReference type="PANTHER" id="PTHR34107">
    <property type="entry name" value="SLL0198 PROTEIN-RELATED"/>
    <property type="match status" value="1"/>
</dbReference>
<proteinExistence type="predicted"/>
<dbReference type="Proteomes" id="UP000279029">
    <property type="component" value="Chromosome"/>
</dbReference>
<evidence type="ECO:0000259" key="1">
    <source>
        <dbReference type="Pfam" id="PF05685"/>
    </source>
</evidence>
<dbReference type="CDD" id="cd06260">
    <property type="entry name" value="DUF820-like"/>
    <property type="match status" value="1"/>
</dbReference>
<dbReference type="Pfam" id="PF05685">
    <property type="entry name" value="Uma2"/>
    <property type="match status" value="1"/>
</dbReference>
<dbReference type="Gene3D" id="3.90.1570.10">
    <property type="entry name" value="tt1808, chain A"/>
    <property type="match status" value="1"/>
</dbReference>
<name>A0A3P7PXT4_9FIRM</name>
<dbReference type="EMBL" id="LR130778">
    <property type="protein sequence ID" value="VDN47991.1"/>
    <property type="molecule type" value="Genomic_DNA"/>
</dbReference>
<protein>
    <submittedName>
        <fullName evidence="2">Prevent-host-death protein</fullName>
    </submittedName>
</protein>
<dbReference type="SUPFAM" id="SSF52980">
    <property type="entry name" value="Restriction endonuclease-like"/>
    <property type="match status" value="1"/>
</dbReference>
<sequence length="245" mass="28329">MKISTTTLQNAFGKYLKLASDGSTIYIEKNQKPIAVLKGIGEEERFYLREEAADYETVRRYSYEEFLDLTGEEESEKQYELIDGQIYMMSSPLFPHQVAVNEIFVQIYNWFKGKPCRPLTAPFDVKLYNEAKSFKDDPNVVQPDILVICDPEMINEKGSYDGIPTLVVEVLSKSTKSKDMMIKSNLYMRSGVSEYWIVDTENQQIIVYSFENRKLAQNKAYTRFQQVTSVVFEGLVIDTEDVFID</sequence>
<organism evidence="2 3">
    <name type="scientific">Petrocella atlantisensis</name>
    <dbReference type="NCBI Taxonomy" id="2173034"/>
    <lineage>
        <taxon>Bacteria</taxon>
        <taxon>Bacillati</taxon>
        <taxon>Bacillota</taxon>
        <taxon>Clostridia</taxon>
        <taxon>Lachnospirales</taxon>
        <taxon>Vallitaleaceae</taxon>
        <taxon>Petrocella</taxon>
    </lineage>
</organism>
<dbReference type="PANTHER" id="PTHR34107:SF4">
    <property type="entry name" value="SLL1222 PROTEIN"/>
    <property type="match status" value="1"/>
</dbReference>